<dbReference type="RefSeq" id="WP_002608882.1">
    <property type="nucleotide sequence ID" value="NZ_BAAACC010000016.1"/>
</dbReference>
<reference evidence="8 9" key="1">
    <citation type="submission" date="2020-02" db="EMBL/GenBank/DDBJ databases">
        <authorList>
            <person name="Kociolek L.K."/>
            <person name="Ozer E.A."/>
        </authorList>
    </citation>
    <scope>NUCLEOTIDE SEQUENCE [LARGE SCALE GENOMIC DNA]</scope>
    <source>
        <strain evidence="8 9">ATCC 14501</strain>
    </source>
</reference>
<dbReference type="GO" id="GO:0005737">
    <property type="term" value="C:cytoplasm"/>
    <property type="evidence" value="ECO:0007669"/>
    <property type="project" value="UniProtKB-SubCell"/>
</dbReference>
<keyword evidence="6" id="KW-0131">Cell cycle</keyword>
<dbReference type="GO" id="GO:0008360">
    <property type="term" value="P:regulation of cell shape"/>
    <property type="evidence" value="ECO:0007669"/>
    <property type="project" value="UniProtKB-KW"/>
</dbReference>
<keyword evidence="4" id="KW-0133">Cell shape</keyword>
<organism evidence="8 9">
    <name type="scientific">Clostridium innocuum</name>
    <dbReference type="NCBI Taxonomy" id="1522"/>
    <lineage>
        <taxon>Bacteria</taxon>
        <taxon>Bacillati</taxon>
        <taxon>Bacillota</taxon>
        <taxon>Clostridia</taxon>
        <taxon>Eubacteriales</taxon>
        <taxon>Clostridiaceae</taxon>
        <taxon>Clostridium</taxon>
    </lineage>
</organism>
<evidence type="ECO:0000313" key="9">
    <source>
        <dbReference type="Proteomes" id="UP000503330"/>
    </source>
</evidence>
<comment type="subcellular location">
    <subcellularLocation>
        <location evidence="1">Cytoplasm</location>
    </subcellularLocation>
</comment>
<dbReference type="PANTHER" id="PTHR35794">
    <property type="entry name" value="CELL DIVISION PROTEIN DIVIVA"/>
    <property type="match status" value="1"/>
</dbReference>
<name>A0AAP9SFA7_CLOIN</name>
<protein>
    <submittedName>
        <fullName evidence="8">DivIVA domain-containing protein</fullName>
    </submittedName>
</protein>
<evidence type="ECO:0000256" key="5">
    <source>
        <dbReference type="ARBA" id="ARBA00023054"/>
    </source>
</evidence>
<evidence type="ECO:0000256" key="3">
    <source>
        <dbReference type="ARBA" id="ARBA00022618"/>
    </source>
</evidence>
<dbReference type="Gene3D" id="6.10.250.660">
    <property type="match status" value="1"/>
</dbReference>
<proteinExistence type="predicted"/>
<dbReference type="EMBL" id="CP048838">
    <property type="protein sequence ID" value="QJA02653.1"/>
    <property type="molecule type" value="Genomic_DNA"/>
</dbReference>
<evidence type="ECO:0000256" key="2">
    <source>
        <dbReference type="ARBA" id="ARBA00022490"/>
    </source>
</evidence>
<dbReference type="Proteomes" id="UP000503330">
    <property type="component" value="Chromosome"/>
</dbReference>
<dbReference type="InterPro" id="IPR007793">
    <property type="entry name" value="DivIVA_fam"/>
</dbReference>
<dbReference type="InterPro" id="IPR019933">
    <property type="entry name" value="DivIVA_domain"/>
</dbReference>
<evidence type="ECO:0000256" key="1">
    <source>
        <dbReference type="ARBA" id="ARBA00004496"/>
    </source>
</evidence>
<evidence type="ECO:0000256" key="4">
    <source>
        <dbReference type="ARBA" id="ARBA00022960"/>
    </source>
</evidence>
<keyword evidence="3" id="KW-0132">Cell division</keyword>
<evidence type="ECO:0000256" key="7">
    <source>
        <dbReference type="SAM" id="Coils"/>
    </source>
</evidence>
<sequence>MEKRFKLKVEDVLNKQFNIDFKGYSSVEVDEFLDLVINDYQEYDAMIENLGERLQEYEKQIAAMKAKIIELEGKQGAVQEESVAANGNVDILKRLTRLENAVFASKK</sequence>
<evidence type="ECO:0000313" key="8">
    <source>
        <dbReference type="EMBL" id="QJA02653.1"/>
    </source>
</evidence>
<evidence type="ECO:0000256" key="6">
    <source>
        <dbReference type="ARBA" id="ARBA00023306"/>
    </source>
</evidence>
<dbReference type="GeneID" id="61925777"/>
<dbReference type="NCBIfam" id="TIGR03544">
    <property type="entry name" value="DivI1A_domain"/>
    <property type="match status" value="1"/>
</dbReference>
<dbReference type="PIRSF" id="PIRSF029938">
    <property type="entry name" value="UCP029938"/>
    <property type="match status" value="1"/>
</dbReference>
<feature type="coiled-coil region" evidence="7">
    <location>
        <begin position="40"/>
        <end position="74"/>
    </location>
</feature>
<keyword evidence="5 7" id="KW-0175">Coiled coil</keyword>
<dbReference type="AlphaFoldDB" id="A0AAP9SFA7"/>
<dbReference type="PANTHER" id="PTHR35794:SF1">
    <property type="entry name" value="CELL CYCLE PROTEIN GPSB"/>
    <property type="match status" value="1"/>
</dbReference>
<dbReference type="GO" id="GO:0051301">
    <property type="term" value="P:cell division"/>
    <property type="evidence" value="ECO:0007669"/>
    <property type="project" value="UniProtKB-KW"/>
</dbReference>
<dbReference type="InterPro" id="IPR011229">
    <property type="entry name" value="Cell_cycle_GpsB"/>
</dbReference>
<keyword evidence="2" id="KW-0963">Cytoplasm</keyword>
<dbReference type="Pfam" id="PF05103">
    <property type="entry name" value="DivIVA"/>
    <property type="match status" value="1"/>
</dbReference>
<gene>
    <name evidence="8" type="ORF">G4D54_09530</name>
</gene>
<accession>A0AAP9SFA7</accession>